<feature type="region of interest" description="Disordered" evidence="7">
    <location>
        <begin position="376"/>
        <end position="459"/>
    </location>
</feature>
<dbReference type="PANTHER" id="PTHR43552:SF1">
    <property type="entry name" value="DIAMINOBUTYRATE--2-OXOGLUTARATE AMINOTRANSFERASE"/>
    <property type="match status" value="1"/>
</dbReference>
<dbReference type="OrthoDB" id="9816013at2"/>
<keyword evidence="3 8" id="KW-0032">Aminotransferase</keyword>
<dbReference type="PANTHER" id="PTHR43552">
    <property type="entry name" value="DIAMINOBUTYRATE--2-OXOGLUTARATE AMINOTRANSFERASE"/>
    <property type="match status" value="1"/>
</dbReference>
<dbReference type="Gene3D" id="3.40.640.10">
    <property type="entry name" value="Type I PLP-dependent aspartate aminotransferase-like (Major domain)"/>
    <property type="match status" value="1"/>
</dbReference>
<dbReference type="Proteomes" id="UP000319908">
    <property type="component" value="Unassembled WGS sequence"/>
</dbReference>
<dbReference type="InterPro" id="IPR015421">
    <property type="entry name" value="PyrdxlP-dep_Trfase_major"/>
</dbReference>
<proteinExistence type="inferred from homology"/>
<evidence type="ECO:0000256" key="3">
    <source>
        <dbReference type="ARBA" id="ARBA00022576"/>
    </source>
</evidence>
<evidence type="ECO:0000256" key="5">
    <source>
        <dbReference type="ARBA" id="ARBA00022898"/>
    </source>
</evidence>
<feature type="compositionally biased region" description="Acidic residues" evidence="7">
    <location>
        <begin position="420"/>
        <end position="442"/>
    </location>
</feature>
<evidence type="ECO:0000256" key="6">
    <source>
        <dbReference type="RuleBase" id="RU003560"/>
    </source>
</evidence>
<dbReference type="InterPro" id="IPR015424">
    <property type="entry name" value="PyrdxlP-dep_Trfase"/>
</dbReference>
<sequence length="459" mass="48721">MSESQHSTPWLNALAGTISATGRDCEYLTEASARWAQSQWSGEDSGLAIAASDLAERLRVLTGQDERGIATCLNSASVESLLQWAVVLCRLHHQSATESSGSGETNRAGARCLAAVGSDHGGGIVGRMASGRADSRSPAWPLVPGFTHSPLESLAERIDHNVAMVLVSPIDVHDRMLAIPGDQLLAISEACQRHGASLVIDHSRIPPQGGQFWVHEAIAPVTADAVLMSAGLTGGAEGGLLTLSSPLAKQVTTLAASVPELSSSSWIAAIAAATLDQWIEHSWCDAAMDGLATELAGRMAGRECVRDLHVTGRAIGMELDIPAVQWAEAAAEHQLGVATAGEFAVAMQPPLILSSDDITTLCNRVDQVFDWIEMEEQQPAEAPSQSVESPPAESPTDESSLEESNTGKSVPEESPQQTIDDSEYDVNENDSLDDDFDEELRPDDENHSPAMNIEPEIQS</sequence>
<dbReference type="SUPFAM" id="SSF53383">
    <property type="entry name" value="PLP-dependent transferases"/>
    <property type="match status" value="1"/>
</dbReference>
<evidence type="ECO:0000256" key="1">
    <source>
        <dbReference type="ARBA" id="ARBA00001933"/>
    </source>
</evidence>
<evidence type="ECO:0000313" key="9">
    <source>
        <dbReference type="Proteomes" id="UP000319908"/>
    </source>
</evidence>
<dbReference type="InterPro" id="IPR004637">
    <property type="entry name" value="Dat"/>
</dbReference>
<feature type="compositionally biased region" description="Polar residues" evidence="7">
    <location>
        <begin position="402"/>
        <end position="419"/>
    </location>
</feature>
<protein>
    <submittedName>
        <fullName evidence="8">Putrescine aminotransferase</fullName>
        <ecNumber evidence="8">2.6.1.82</ecNumber>
    </submittedName>
</protein>
<dbReference type="Pfam" id="PF00202">
    <property type="entry name" value="Aminotran_3"/>
    <property type="match status" value="1"/>
</dbReference>
<comment type="cofactor">
    <cofactor evidence="1">
        <name>pyridoxal 5'-phosphate</name>
        <dbReference type="ChEBI" id="CHEBI:597326"/>
    </cofactor>
</comment>
<dbReference type="InterPro" id="IPR015422">
    <property type="entry name" value="PyrdxlP-dep_Trfase_small"/>
</dbReference>
<evidence type="ECO:0000313" key="8">
    <source>
        <dbReference type="EMBL" id="TWU11099.1"/>
    </source>
</evidence>
<evidence type="ECO:0000256" key="2">
    <source>
        <dbReference type="ARBA" id="ARBA00008954"/>
    </source>
</evidence>
<keyword evidence="4 8" id="KW-0808">Transferase</keyword>
<comment type="caution">
    <text evidence="8">The sequence shown here is derived from an EMBL/GenBank/DDBJ whole genome shotgun (WGS) entry which is preliminary data.</text>
</comment>
<dbReference type="GO" id="GO:0030170">
    <property type="term" value="F:pyridoxal phosphate binding"/>
    <property type="evidence" value="ECO:0007669"/>
    <property type="project" value="InterPro"/>
</dbReference>
<dbReference type="RefSeq" id="WP_146409410.1">
    <property type="nucleotide sequence ID" value="NZ_SJPU01000003.1"/>
</dbReference>
<dbReference type="GO" id="GO:0033094">
    <property type="term" value="F:putrescine--2-oxoglutarate transaminase activity"/>
    <property type="evidence" value="ECO:0007669"/>
    <property type="project" value="UniProtKB-EC"/>
</dbReference>
<gene>
    <name evidence="8" type="primary">patA_2</name>
    <name evidence="8" type="ORF">Poly21_50060</name>
</gene>
<dbReference type="EC" id="2.6.1.82" evidence="8"/>
<name>A0A5C6BIR6_9BACT</name>
<accession>A0A5C6BIR6</accession>
<keyword evidence="5 6" id="KW-0663">Pyridoxal phosphate</keyword>
<reference evidence="8 9" key="1">
    <citation type="journal article" date="2020" name="Antonie Van Leeuwenhoek">
        <title>Rhodopirellula heiligendammensis sp. nov., Rhodopirellula pilleata sp. nov., and Rhodopirellula solitaria sp. nov. isolated from natural or artificial marine surfaces in Northern Germany and California, USA, and emended description of the genus Rhodopirellula.</title>
        <authorList>
            <person name="Kallscheuer N."/>
            <person name="Wiegand S."/>
            <person name="Jogler M."/>
            <person name="Boedeker C."/>
            <person name="Peeters S.H."/>
            <person name="Rast P."/>
            <person name="Heuer A."/>
            <person name="Jetten M.S.M."/>
            <person name="Rohde M."/>
            <person name="Jogler C."/>
        </authorList>
    </citation>
    <scope>NUCLEOTIDE SEQUENCE [LARGE SCALE GENOMIC DNA]</scope>
    <source>
        <strain evidence="8 9">Poly21</strain>
    </source>
</reference>
<dbReference type="InterPro" id="IPR005814">
    <property type="entry name" value="Aminotrans_3"/>
</dbReference>
<comment type="similarity">
    <text evidence="2 6">Belongs to the class-III pyridoxal-phosphate-dependent aminotransferase family.</text>
</comment>
<evidence type="ECO:0000256" key="7">
    <source>
        <dbReference type="SAM" id="MobiDB-lite"/>
    </source>
</evidence>
<keyword evidence="9" id="KW-1185">Reference proteome</keyword>
<dbReference type="Gene3D" id="3.90.1150.10">
    <property type="entry name" value="Aspartate Aminotransferase, domain 1"/>
    <property type="match status" value="1"/>
</dbReference>
<dbReference type="AlphaFoldDB" id="A0A5C6BIR6"/>
<organism evidence="8 9">
    <name type="scientific">Allorhodopirellula heiligendammensis</name>
    <dbReference type="NCBI Taxonomy" id="2714739"/>
    <lineage>
        <taxon>Bacteria</taxon>
        <taxon>Pseudomonadati</taxon>
        <taxon>Planctomycetota</taxon>
        <taxon>Planctomycetia</taxon>
        <taxon>Pirellulales</taxon>
        <taxon>Pirellulaceae</taxon>
        <taxon>Allorhodopirellula</taxon>
    </lineage>
</organism>
<evidence type="ECO:0000256" key="4">
    <source>
        <dbReference type="ARBA" id="ARBA00022679"/>
    </source>
</evidence>
<dbReference type="EMBL" id="SJPU01000003">
    <property type="protein sequence ID" value="TWU11099.1"/>
    <property type="molecule type" value="Genomic_DNA"/>
</dbReference>